<dbReference type="CDD" id="cd03221">
    <property type="entry name" value="ABCF_EF-3"/>
    <property type="match status" value="2"/>
</dbReference>
<dbReference type="PANTHER" id="PTHR42855:SF2">
    <property type="entry name" value="DRUG RESISTANCE ABC TRANSPORTER,ATP-BINDING PROTEIN"/>
    <property type="match status" value="1"/>
</dbReference>
<feature type="domain" description="ABC transporter" evidence="6">
    <location>
        <begin position="329"/>
        <end position="543"/>
    </location>
</feature>
<sequence length="658" mass="75277">MLVMSAKDINKSYGTDVILEDVSFSVNKGDRIGIVGPNGAGKTTLLRIVSGELEPTSGELFIKPGFHLGYLKQRNNFDSQGTLLEEVKKSFTRFYRMEREMARLQELIKDHKSSDFQKNLAAYTDLLEKYKDAGGYTYESEMESVLANMGFGPETYSKKTGSLSGGERTRLALAALLLKAPEILLLDEPTNHLDLQMLEWLEKYLNGYKGTVIVVSHDRFFLDKMVTRVFDVRNTHLYCYTGNYTEFTVKRQERLESERRAWENQQREIKRQEEMIRRMKERGTEHLAKRAQSREKQLAQMDVLDRPESESGDMKLQFHVEYKSGNEVVTAEGLEKSFGERKLFRNVDFKIRKGEKVCIIGNNGTGKTTLLRIILGQIQQDRGYLKIGHNVNFGYYDQGQLMLDENETILGEMKNAYHLYTDTQMRSLLGRFLFSGDEVFLRVGDISGGEKARLALLKLMLSGSNTLVLDEPTNHLDIQSKEVVEEAISGFDGTVIMVSHDRYLLSRVPDRILELTPDGIIEYQGKYDYYLEKSQERHQLIESQQASSGASRGGSSAAGGPEGGTEGDSGKNESSLSAEDERRLRKEREAEERRQARKLQSLEEEIHDLEGRIEDLEKALCSPEHMRDIEFLQEQGQIMDQLKQELDEKYDQWMELQA</sequence>
<dbReference type="GO" id="GO:0016887">
    <property type="term" value="F:ATP hydrolysis activity"/>
    <property type="evidence" value="ECO:0007669"/>
    <property type="project" value="InterPro"/>
</dbReference>
<dbReference type="Gene3D" id="1.10.287.380">
    <property type="entry name" value="Valyl-tRNA synthetase, C-terminal domain"/>
    <property type="match status" value="1"/>
</dbReference>
<keyword evidence="1" id="KW-0677">Repeat</keyword>
<evidence type="ECO:0000256" key="2">
    <source>
        <dbReference type="ARBA" id="ARBA00022741"/>
    </source>
</evidence>
<dbReference type="InterPro" id="IPR027417">
    <property type="entry name" value="P-loop_NTPase"/>
</dbReference>
<feature type="compositionally biased region" description="Low complexity" evidence="5">
    <location>
        <begin position="546"/>
        <end position="555"/>
    </location>
</feature>
<evidence type="ECO:0000256" key="4">
    <source>
        <dbReference type="SAM" id="Coils"/>
    </source>
</evidence>
<dbReference type="InterPro" id="IPR003593">
    <property type="entry name" value="AAA+_ATPase"/>
</dbReference>
<organism evidence="7">
    <name type="scientific">Baileyella intestinalis</name>
    <dbReference type="NCBI Taxonomy" id="2606709"/>
    <lineage>
        <taxon>Bacteria</taxon>
        <taxon>Bacillati</taxon>
        <taxon>Bacillota</taxon>
        <taxon>Clostridia</taxon>
        <taxon>Peptostreptococcales</taxon>
        <taxon>Anaerovoracaceae</taxon>
        <taxon>Baileyella</taxon>
    </lineage>
</organism>
<dbReference type="InterPro" id="IPR037118">
    <property type="entry name" value="Val-tRNA_synth_C_sf"/>
</dbReference>
<dbReference type="Pfam" id="PF16326">
    <property type="entry name" value="ABC_tran_CTD"/>
    <property type="match status" value="1"/>
</dbReference>
<dbReference type="FunFam" id="3.40.50.300:FF:000011">
    <property type="entry name" value="Putative ABC transporter ATP-binding component"/>
    <property type="match status" value="1"/>
</dbReference>
<dbReference type="PANTHER" id="PTHR42855">
    <property type="entry name" value="ABC TRANSPORTER ATP-BINDING SUBUNIT"/>
    <property type="match status" value="1"/>
</dbReference>
<dbReference type="AlphaFoldDB" id="A0A6A8MAV4"/>
<dbReference type="InterPro" id="IPR003439">
    <property type="entry name" value="ABC_transporter-like_ATP-bd"/>
</dbReference>
<dbReference type="GO" id="GO:0005524">
    <property type="term" value="F:ATP binding"/>
    <property type="evidence" value="ECO:0007669"/>
    <property type="project" value="UniProtKB-KW"/>
</dbReference>
<dbReference type="SUPFAM" id="SSF52540">
    <property type="entry name" value="P-loop containing nucleoside triphosphate hydrolases"/>
    <property type="match status" value="2"/>
</dbReference>
<dbReference type="InterPro" id="IPR017871">
    <property type="entry name" value="ABC_transporter-like_CS"/>
</dbReference>
<keyword evidence="2" id="KW-0547">Nucleotide-binding</keyword>
<keyword evidence="4" id="KW-0175">Coiled coil</keyword>
<gene>
    <name evidence="7" type="ORF">FYJ66_08280</name>
</gene>
<dbReference type="Gene3D" id="3.40.50.300">
    <property type="entry name" value="P-loop containing nucleotide triphosphate hydrolases"/>
    <property type="match status" value="2"/>
</dbReference>
<keyword evidence="3 7" id="KW-0067">ATP-binding</keyword>
<dbReference type="SMART" id="SM00382">
    <property type="entry name" value="AAA"/>
    <property type="match status" value="2"/>
</dbReference>
<feature type="compositionally biased region" description="Gly residues" evidence="5">
    <location>
        <begin position="556"/>
        <end position="567"/>
    </location>
</feature>
<dbReference type="RefSeq" id="WP_154573046.1">
    <property type="nucleotide sequence ID" value="NZ_VUNB01000006.1"/>
</dbReference>
<feature type="domain" description="ABC transporter" evidence="6">
    <location>
        <begin position="4"/>
        <end position="259"/>
    </location>
</feature>
<accession>A0A6A8MAV4</accession>
<dbReference type="PROSITE" id="PS50893">
    <property type="entry name" value="ABC_TRANSPORTER_2"/>
    <property type="match status" value="2"/>
</dbReference>
<dbReference type="InterPro" id="IPR051309">
    <property type="entry name" value="ABCF_ATPase"/>
</dbReference>
<evidence type="ECO:0000259" key="6">
    <source>
        <dbReference type="PROSITE" id="PS50893"/>
    </source>
</evidence>
<dbReference type="InterPro" id="IPR032781">
    <property type="entry name" value="ABC_tran_Xtn"/>
</dbReference>
<dbReference type="GO" id="GO:0003677">
    <property type="term" value="F:DNA binding"/>
    <property type="evidence" value="ECO:0007669"/>
    <property type="project" value="InterPro"/>
</dbReference>
<dbReference type="PROSITE" id="PS00211">
    <property type="entry name" value="ABC_TRANSPORTER_1"/>
    <property type="match status" value="2"/>
</dbReference>
<dbReference type="Pfam" id="PF12848">
    <property type="entry name" value="ABC_tran_Xtn"/>
    <property type="match status" value="1"/>
</dbReference>
<feature type="coiled-coil region" evidence="4">
    <location>
        <begin position="252"/>
        <end position="282"/>
    </location>
</feature>
<evidence type="ECO:0000256" key="1">
    <source>
        <dbReference type="ARBA" id="ARBA00022737"/>
    </source>
</evidence>
<dbReference type="EMBL" id="VUNB01000006">
    <property type="protein sequence ID" value="MST69578.1"/>
    <property type="molecule type" value="Genomic_DNA"/>
</dbReference>
<name>A0A6A8MAV4_9FIRM</name>
<proteinExistence type="predicted"/>
<dbReference type="Pfam" id="PF00005">
    <property type="entry name" value="ABC_tran"/>
    <property type="match status" value="2"/>
</dbReference>
<evidence type="ECO:0000256" key="3">
    <source>
        <dbReference type="ARBA" id="ARBA00022840"/>
    </source>
</evidence>
<feature type="region of interest" description="Disordered" evidence="5">
    <location>
        <begin position="539"/>
        <end position="597"/>
    </location>
</feature>
<protein>
    <submittedName>
        <fullName evidence="7">ABC-F family ATP-binding cassette domain-containing protein</fullName>
    </submittedName>
</protein>
<comment type="caution">
    <text evidence="7">The sequence shown here is derived from an EMBL/GenBank/DDBJ whole genome shotgun (WGS) entry which is preliminary data.</text>
</comment>
<evidence type="ECO:0000313" key="7">
    <source>
        <dbReference type="EMBL" id="MST69578.1"/>
    </source>
</evidence>
<dbReference type="FunFam" id="3.40.50.300:FF:000309">
    <property type="entry name" value="ABC transporter ATP-binding protein"/>
    <property type="match status" value="1"/>
</dbReference>
<reference evidence="7" key="1">
    <citation type="submission" date="2019-09" db="EMBL/GenBank/DDBJ databases">
        <title>In-depth cultivation of the pig gut microbiome towards novel bacterial diversity and tailored functional studies.</title>
        <authorList>
            <person name="Wylensek D."/>
            <person name="Hitch T.C.A."/>
            <person name="Clavel T."/>
        </authorList>
    </citation>
    <scope>NUCLEOTIDE SEQUENCE</scope>
    <source>
        <strain evidence="7">RF-744-FAT-WT-3</strain>
    </source>
</reference>
<feature type="compositionally biased region" description="Basic and acidic residues" evidence="5">
    <location>
        <begin position="579"/>
        <end position="594"/>
    </location>
</feature>
<dbReference type="InterPro" id="IPR032524">
    <property type="entry name" value="ABC_tran_C"/>
</dbReference>
<evidence type="ECO:0000256" key="5">
    <source>
        <dbReference type="SAM" id="MobiDB-lite"/>
    </source>
</evidence>